<dbReference type="Proteomes" id="UP000294299">
    <property type="component" value="Chromosome NFRAN"/>
</dbReference>
<name>A0A484II88_9ARCH</name>
<evidence type="ECO:0000313" key="1">
    <source>
        <dbReference type="EMBL" id="VFJ14608.1"/>
    </source>
</evidence>
<protein>
    <submittedName>
        <fullName evidence="1">Uncharacterized protein</fullName>
    </submittedName>
</protein>
<evidence type="ECO:0000313" key="2">
    <source>
        <dbReference type="Proteomes" id="UP000294299"/>
    </source>
</evidence>
<proteinExistence type="predicted"/>
<organism evidence="1 2">
    <name type="scientific">Candidatus Nitrosocosmicus franklandianus</name>
    <dbReference type="NCBI Taxonomy" id="1798806"/>
    <lineage>
        <taxon>Archaea</taxon>
        <taxon>Nitrososphaerota</taxon>
        <taxon>Nitrososphaeria</taxon>
        <taxon>Nitrososphaerales</taxon>
        <taxon>Nitrososphaeraceae</taxon>
        <taxon>Candidatus Nitrosocosmicus</taxon>
    </lineage>
</organism>
<dbReference type="AlphaFoldDB" id="A0A484II88"/>
<keyword evidence="2" id="KW-1185">Reference proteome</keyword>
<dbReference type="KEGG" id="nfn:NFRAN_2286"/>
<dbReference type="OrthoDB" id="7949at2157"/>
<dbReference type="RefSeq" id="WP_134484763.1">
    <property type="nucleotide sequence ID" value="NZ_LR216287.1"/>
</dbReference>
<accession>A0A484II88</accession>
<sequence>MECPTCLTQFHPKMNNAIVGKNKRNVNIFIYFQLCPECEEPIVGIKEAMRGEIYMNPNDTDGLVLLRKERRR</sequence>
<dbReference type="EMBL" id="LR216287">
    <property type="protein sequence ID" value="VFJ14608.1"/>
    <property type="molecule type" value="Genomic_DNA"/>
</dbReference>
<dbReference type="GeneID" id="39421509"/>
<reference evidence="1 2" key="1">
    <citation type="submission" date="2019-02" db="EMBL/GenBank/DDBJ databases">
        <authorList>
            <person name="Lehtovirta-Morley E L."/>
        </authorList>
    </citation>
    <scope>NUCLEOTIDE SEQUENCE [LARGE SCALE GENOMIC DNA]</scope>
    <source>
        <strain evidence="1">NFRAN1</strain>
    </source>
</reference>
<gene>
    <name evidence="1" type="ORF">NFRAN_2286</name>
</gene>